<dbReference type="EMBL" id="PZJH01000002">
    <property type="protein sequence ID" value="RAK44980.1"/>
    <property type="molecule type" value="Genomic_DNA"/>
</dbReference>
<sequence length="85" mass="10253">MEVYIVHFMKYEDGSLVDAWVTEDTFPTYDSAKEWLIAPSEYVNYKEVREFGFIAEYFLHEEDDLKIKAFIHCIYVNEQLEKENE</sequence>
<dbReference type="Proteomes" id="UP000249808">
    <property type="component" value="Unassembled WGS sequence"/>
</dbReference>
<keyword evidence="2" id="KW-1185">Reference proteome</keyword>
<dbReference type="AlphaFoldDB" id="A0A327ZRM8"/>
<evidence type="ECO:0000313" key="2">
    <source>
        <dbReference type="Proteomes" id="UP000249808"/>
    </source>
</evidence>
<dbReference type="RefSeq" id="WP_111715592.1">
    <property type="nucleotide sequence ID" value="NZ_JBHSSR010000004.1"/>
</dbReference>
<name>A0A327ZRM8_9STAP</name>
<comment type="caution">
    <text evidence="1">The sequence shown here is derived from an EMBL/GenBank/DDBJ whole genome shotgun (WGS) entry which is preliminary data.</text>
</comment>
<evidence type="ECO:0000313" key="1">
    <source>
        <dbReference type="EMBL" id="RAK44980.1"/>
    </source>
</evidence>
<evidence type="ECO:0008006" key="3">
    <source>
        <dbReference type="Google" id="ProtNLM"/>
    </source>
</evidence>
<accession>A0A327ZRM8</accession>
<gene>
    <name evidence="1" type="ORF">BHU61_06615</name>
</gene>
<reference evidence="1 2" key="1">
    <citation type="journal article" date="2018" name="Front. Microbiol.">
        <title>Description and Comparative Genomics of Macrococcus caseolyticus subsp. hominis subsp. nov., Macrococcus goetzii sp. nov., Macrococcus epidermidis sp. nov., and Macrococcus bohemicus sp. nov., Novel Macrococci From Human Clinical Material With Virulence Potential and Suspected Uptake of Foreign DNA by Natural Transformation.</title>
        <authorList>
            <person name="Maslanova I."/>
            <person name="Wertheimer Z."/>
            <person name="Sedlacek I."/>
            <person name="Svec P."/>
            <person name="Indrakova A."/>
            <person name="Kovarovic V."/>
            <person name="Schumann P."/>
            <person name="Sproer C."/>
            <person name="Kralova S."/>
            <person name="Sedo O."/>
            <person name="Kristofova L."/>
            <person name="Vrbovska V."/>
            <person name="Fuzik T."/>
            <person name="Petras P."/>
            <person name="Zdrahal Z."/>
            <person name="Ruzickova V."/>
            <person name="Doskar J."/>
            <person name="Pantucek R."/>
        </authorList>
    </citation>
    <scope>NUCLEOTIDE SEQUENCE [LARGE SCALE GENOMIC DNA]</scope>
    <source>
        <strain evidence="1 2">01/688</strain>
    </source>
</reference>
<protein>
    <recommendedName>
        <fullName evidence="3">Phage protein</fullName>
    </recommendedName>
</protein>
<proteinExistence type="predicted"/>
<organism evidence="1 2">
    <name type="scientific">Macrococcus epidermidis</name>
    <dbReference type="NCBI Taxonomy" id="1902580"/>
    <lineage>
        <taxon>Bacteria</taxon>
        <taxon>Bacillati</taxon>
        <taxon>Bacillota</taxon>
        <taxon>Bacilli</taxon>
        <taxon>Bacillales</taxon>
        <taxon>Staphylococcaceae</taxon>
        <taxon>Macrococcus</taxon>
    </lineage>
</organism>